<keyword evidence="1" id="KW-1133">Transmembrane helix</keyword>
<dbReference type="Proteomes" id="UP000800235">
    <property type="component" value="Unassembled WGS sequence"/>
</dbReference>
<keyword evidence="1" id="KW-0812">Transmembrane</keyword>
<proteinExistence type="predicted"/>
<accession>A0A9P4TTN2</accession>
<reference evidence="2" key="1">
    <citation type="journal article" date="2020" name="Stud. Mycol.">
        <title>101 Dothideomycetes genomes: a test case for predicting lifestyles and emergence of pathogens.</title>
        <authorList>
            <person name="Haridas S."/>
            <person name="Albert R."/>
            <person name="Binder M."/>
            <person name="Bloem J."/>
            <person name="Labutti K."/>
            <person name="Salamov A."/>
            <person name="Andreopoulos B."/>
            <person name="Baker S."/>
            <person name="Barry K."/>
            <person name="Bills G."/>
            <person name="Bluhm B."/>
            <person name="Cannon C."/>
            <person name="Castanera R."/>
            <person name="Culley D."/>
            <person name="Daum C."/>
            <person name="Ezra D."/>
            <person name="Gonzalez J."/>
            <person name="Henrissat B."/>
            <person name="Kuo A."/>
            <person name="Liang C."/>
            <person name="Lipzen A."/>
            <person name="Lutzoni F."/>
            <person name="Magnuson J."/>
            <person name="Mondo S."/>
            <person name="Nolan M."/>
            <person name="Ohm R."/>
            <person name="Pangilinan J."/>
            <person name="Park H.-J."/>
            <person name="Ramirez L."/>
            <person name="Alfaro M."/>
            <person name="Sun H."/>
            <person name="Tritt A."/>
            <person name="Yoshinaga Y."/>
            <person name="Zwiers L.-H."/>
            <person name="Turgeon B."/>
            <person name="Goodwin S."/>
            <person name="Spatafora J."/>
            <person name="Crous P."/>
            <person name="Grigoriev I."/>
        </authorList>
    </citation>
    <scope>NUCLEOTIDE SEQUENCE</scope>
    <source>
        <strain evidence="2">CBS 130266</strain>
    </source>
</reference>
<dbReference type="AlphaFoldDB" id="A0A9P4TTN2"/>
<protein>
    <submittedName>
        <fullName evidence="2">Uncharacterized protein</fullName>
    </submittedName>
</protein>
<dbReference type="EMBL" id="MU007098">
    <property type="protein sequence ID" value="KAF2421492.1"/>
    <property type="molecule type" value="Genomic_DNA"/>
</dbReference>
<feature type="transmembrane region" description="Helical" evidence="1">
    <location>
        <begin position="93"/>
        <end position="114"/>
    </location>
</feature>
<keyword evidence="1" id="KW-0472">Membrane</keyword>
<sequence length="188" mass="20884">MSVETASCSIIACPKLPPIRCLKDYINSSHTLPPALSLFGLRLSSGTHWPQAWVTFQLPRATQVSICWFSVSVYLRVAASTRNIDSSGWSNEAIIGLVFGMLTVLGTPCLGLVIKYKLWRRLPRNFMATRREQAIEARRNRQEQGQIFLLVASFLLKTAGLQSALLHPGLPLPPQAWSRTTPVLTLVI</sequence>
<comment type="caution">
    <text evidence="2">The sequence shown here is derived from an EMBL/GenBank/DDBJ whole genome shotgun (WGS) entry which is preliminary data.</text>
</comment>
<evidence type="ECO:0000313" key="2">
    <source>
        <dbReference type="EMBL" id="KAF2421492.1"/>
    </source>
</evidence>
<name>A0A9P4TTN2_9PEZI</name>
<keyword evidence="3" id="KW-1185">Reference proteome</keyword>
<gene>
    <name evidence="2" type="ORF">EJ08DRAFT_515133</name>
</gene>
<feature type="transmembrane region" description="Helical" evidence="1">
    <location>
        <begin position="147"/>
        <end position="165"/>
    </location>
</feature>
<organism evidence="2 3">
    <name type="scientific">Tothia fuscella</name>
    <dbReference type="NCBI Taxonomy" id="1048955"/>
    <lineage>
        <taxon>Eukaryota</taxon>
        <taxon>Fungi</taxon>
        <taxon>Dikarya</taxon>
        <taxon>Ascomycota</taxon>
        <taxon>Pezizomycotina</taxon>
        <taxon>Dothideomycetes</taxon>
        <taxon>Pleosporomycetidae</taxon>
        <taxon>Venturiales</taxon>
        <taxon>Cylindrosympodiaceae</taxon>
        <taxon>Tothia</taxon>
    </lineage>
</organism>
<evidence type="ECO:0000313" key="3">
    <source>
        <dbReference type="Proteomes" id="UP000800235"/>
    </source>
</evidence>
<evidence type="ECO:0000256" key="1">
    <source>
        <dbReference type="SAM" id="Phobius"/>
    </source>
</evidence>